<dbReference type="InterPro" id="IPR036890">
    <property type="entry name" value="HATPase_C_sf"/>
</dbReference>
<dbReference type="SMART" id="SM00387">
    <property type="entry name" value="HATPase_c"/>
    <property type="match status" value="1"/>
</dbReference>
<dbReference type="InterPro" id="IPR003661">
    <property type="entry name" value="HisK_dim/P_dom"/>
</dbReference>
<evidence type="ECO:0000259" key="9">
    <source>
        <dbReference type="PROSITE" id="PS50109"/>
    </source>
</evidence>
<dbReference type="PANTHER" id="PTHR43065:SF10">
    <property type="entry name" value="PEROXIDE STRESS-ACTIVATED HISTIDINE KINASE MAK3"/>
    <property type="match status" value="1"/>
</dbReference>
<dbReference type="SUPFAM" id="SSF47384">
    <property type="entry name" value="Homodimeric domain of signal transducing histidine kinase"/>
    <property type="match status" value="1"/>
</dbReference>
<dbReference type="PRINTS" id="PR00344">
    <property type="entry name" value="BCTRLSENSOR"/>
</dbReference>
<keyword evidence="8" id="KW-0902">Two-component regulatory system</keyword>
<keyword evidence="5" id="KW-0547">Nucleotide-binding</keyword>
<gene>
    <name evidence="10" type="ORF">DSM19430T_17130</name>
</gene>
<reference evidence="10 11" key="1">
    <citation type="submission" date="2020-05" db="EMBL/GenBank/DDBJ databases">
        <title>Draft genome sequence of Desulfovibrio psychrotolerans JS1T.</title>
        <authorList>
            <person name="Ueno A."/>
            <person name="Tamazawa S."/>
            <person name="Tamamura S."/>
            <person name="Murakami T."/>
            <person name="Kiyama T."/>
            <person name="Inomata H."/>
            <person name="Amano Y."/>
            <person name="Miyakawa K."/>
            <person name="Tamaki H."/>
            <person name="Naganuma T."/>
            <person name="Kaneko K."/>
        </authorList>
    </citation>
    <scope>NUCLEOTIDE SEQUENCE [LARGE SCALE GENOMIC DNA]</scope>
    <source>
        <strain evidence="10 11">JS1</strain>
    </source>
</reference>
<dbReference type="AlphaFoldDB" id="A0A7J0BTI3"/>
<evidence type="ECO:0000256" key="5">
    <source>
        <dbReference type="ARBA" id="ARBA00022741"/>
    </source>
</evidence>
<dbReference type="Gene3D" id="1.10.287.130">
    <property type="match status" value="1"/>
</dbReference>
<dbReference type="InterPro" id="IPR004358">
    <property type="entry name" value="Sig_transdc_His_kin-like_C"/>
</dbReference>
<dbReference type="GO" id="GO:0005524">
    <property type="term" value="F:ATP binding"/>
    <property type="evidence" value="ECO:0007669"/>
    <property type="project" value="UniProtKB-KW"/>
</dbReference>
<dbReference type="EMBL" id="BLVP01000008">
    <property type="protein sequence ID" value="GFM37029.1"/>
    <property type="molecule type" value="Genomic_DNA"/>
</dbReference>
<dbReference type="InterPro" id="IPR005467">
    <property type="entry name" value="His_kinase_dom"/>
</dbReference>
<dbReference type="GO" id="GO:0000155">
    <property type="term" value="F:phosphorelay sensor kinase activity"/>
    <property type="evidence" value="ECO:0007669"/>
    <property type="project" value="InterPro"/>
</dbReference>
<evidence type="ECO:0000256" key="6">
    <source>
        <dbReference type="ARBA" id="ARBA00022777"/>
    </source>
</evidence>
<organism evidence="10 11">
    <name type="scientific">Desulfovibrio psychrotolerans</name>
    <dbReference type="NCBI Taxonomy" id="415242"/>
    <lineage>
        <taxon>Bacteria</taxon>
        <taxon>Pseudomonadati</taxon>
        <taxon>Thermodesulfobacteriota</taxon>
        <taxon>Desulfovibrionia</taxon>
        <taxon>Desulfovibrionales</taxon>
        <taxon>Desulfovibrionaceae</taxon>
        <taxon>Desulfovibrio</taxon>
    </lineage>
</organism>
<dbReference type="InterPro" id="IPR003594">
    <property type="entry name" value="HATPase_dom"/>
</dbReference>
<evidence type="ECO:0000256" key="7">
    <source>
        <dbReference type="ARBA" id="ARBA00022840"/>
    </source>
</evidence>
<keyword evidence="6" id="KW-0418">Kinase</keyword>
<feature type="domain" description="Histidine kinase" evidence="9">
    <location>
        <begin position="7"/>
        <end position="226"/>
    </location>
</feature>
<comment type="catalytic activity">
    <reaction evidence="1">
        <text>ATP + protein L-histidine = ADP + protein N-phospho-L-histidine.</text>
        <dbReference type="EC" id="2.7.13.3"/>
    </reaction>
</comment>
<evidence type="ECO:0000256" key="3">
    <source>
        <dbReference type="ARBA" id="ARBA00022553"/>
    </source>
</evidence>
<proteinExistence type="predicted"/>
<comment type="caution">
    <text evidence="10">The sequence shown here is derived from an EMBL/GenBank/DDBJ whole genome shotgun (WGS) entry which is preliminary data.</text>
</comment>
<evidence type="ECO:0000256" key="2">
    <source>
        <dbReference type="ARBA" id="ARBA00012438"/>
    </source>
</evidence>
<evidence type="ECO:0000256" key="8">
    <source>
        <dbReference type="ARBA" id="ARBA00023012"/>
    </source>
</evidence>
<dbReference type="InterPro" id="IPR036097">
    <property type="entry name" value="HisK_dim/P_sf"/>
</dbReference>
<keyword evidence="3" id="KW-0597">Phosphoprotein</keyword>
<evidence type="ECO:0000256" key="4">
    <source>
        <dbReference type="ARBA" id="ARBA00022679"/>
    </source>
</evidence>
<dbReference type="PANTHER" id="PTHR43065">
    <property type="entry name" value="SENSOR HISTIDINE KINASE"/>
    <property type="match status" value="1"/>
</dbReference>
<protein>
    <recommendedName>
        <fullName evidence="2">histidine kinase</fullName>
        <ecNumber evidence="2">2.7.13.3</ecNumber>
    </recommendedName>
</protein>
<keyword evidence="7" id="KW-0067">ATP-binding</keyword>
<dbReference type="CDD" id="cd00082">
    <property type="entry name" value="HisKA"/>
    <property type="match status" value="1"/>
</dbReference>
<sequence length="228" mass="23941">MGEVALGIAHEVNTPLGIIAQEVELLRVLFDAERRAGRSIPAEADESLAQILGQVQRCGEITHSMLSLAGGRPPIPQKADVADIVEGMVGLVEREAQKRGIALVRRYPACGSFGVATDPPMLRQVVLNLLENAMLAVERGGSITVCVVAEEPGFWTLRVRDSGCGIAQEHIGRVFNPFFTTRPPGQGTGLGLAICASIVHRLGGSITVGSTPGTGTEVSVCLPADVEA</sequence>
<keyword evidence="4" id="KW-0808">Transferase</keyword>
<dbReference type="Proteomes" id="UP000503820">
    <property type="component" value="Unassembled WGS sequence"/>
</dbReference>
<evidence type="ECO:0000313" key="11">
    <source>
        <dbReference type="Proteomes" id="UP000503820"/>
    </source>
</evidence>
<dbReference type="SUPFAM" id="SSF55874">
    <property type="entry name" value="ATPase domain of HSP90 chaperone/DNA topoisomerase II/histidine kinase"/>
    <property type="match status" value="1"/>
</dbReference>
<keyword evidence="11" id="KW-1185">Reference proteome</keyword>
<name>A0A7J0BTI3_9BACT</name>
<dbReference type="EC" id="2.7.13.3" evidence="2"/>
<dbReference type="PROSITE" id="PS50109">
    <property type="entry name" value="HIS_KIN"/>
    <property type="match status" value="1"/>
</dbReference>
<evidence type="ECO:0000313" key="10">
    <source>
        <dbReference type="EMBL" id="GFM37029.1"/>
    </source>
</evidence>
<dbReference type="Gene3D" id="3.30.565.10">
    <property type="entry name" value="Histidine kinase-like ATPase, C-terminal domain"/>
    <property type="match status" value="1"/>
</dbReference>
<dbReference type="Pfam" id="PF00512">
    <property type="entry name" value="HisKA"/>
    <property type="match status" value="1"/>
</dbReference>
<accession>A0A7J0BTI3</accession>
<evidence type="ECO:0000256" key="1">
    <source>
        <dbReference type="ARBA" id="ARBA00000085"/>
    </source>
</evidence>
<dbReference type="Pfam" id="PF02518">
    <property type="entry name" value="HATPase_c"/>
    <property type="match status" value="1"/>
</dbReference>